<dbReference type="HAMAP" id="MF_01328_B">
    <property type="entry name" value="Ribosomal_uL4_B"/>
    <property type="match status" value="1"/>
</dbReference>
<sequence length="205" mass="23375">MKVQVLDQNGKPVQEMNLPEEVFSYPVKDHLIYEAVVNYLANQRQGTASTKNRGEVSGGGRKPWRQKGTGRARVGSVRSPLWRHGGTVFGPKPRDYGYAIPKKARKNALKSALTAKLAENMLLVFDEIRIAEPKTKEAAGWLKNLKIDSALIVDDRDNKNLFRSVRNIPEVKAVDDEHLNIYDVLRYRWLVFSQRSFNSLVERLK</sequence>
<reference evidence="7 8" key="1">
    <citation type="submission" date="2018-08" db="EMBL/GenBank/DDBJ databases">
        <title>Genome analysis of the thermophilic bacterium of the candidate phylum Aminicenantes from deep subsurface aquifer revealed its physiology and ecological role.</title>
        <authorList>
            <person name="Kadnikov V.V."/>
            <person name="Mardanov A.V."/>
            <person name="Beletsky A.V."/>
            <person name="Karnachuk O.V."/>
            <person name="Ravin N.V."/>
        </authorList>
    </citation>
    <scope>NUCLEOTIDE SEQUENCE [LARGE SCALE GENOMIC DNA]</scope>
    <source>
        <strain evidence="7">BY38</strain>
    </source>
</reference>
<evidence type="ECO:0000256" key="6">
    <source>
        <dbReference type="SAM" id="MobiDB-lite"/>
    </source>
</evidence>
<keyword evidence="3 5" id="KW-0687">Ribonucleoprotein</keyword>
<dbReference type="SUPFAM" id="SSF52166">
    <property type="entry name" value="Ribosomal protein L4"/>
    <property type="match status" value="1"/>
</dbReference>
<protein>
    <recommendedName>
        <fullName evidence="4 5">Large ribosomal subunit protein uL4</fullName>
    </recommendedName>
</protein>
<keyword evidence="5" id="KW-0699">rRNA-binding</keyword>
<organism evidence="7 8">
    <name type="scientific">Candidatus Saccharicenans subterraneus</name>
    <dbReference type="NCBI Taxonomy" id="2508984"/>
    <lineage>
        <taxon>Bacteria</taxon>
        <taxon>Candidatus Aminicenantota</taxon>
        <taxon>Candidatus Aminicenantia</taxon>
        <taxon>Candidatus Aminicenantales</taxon>
        <taxon>Candidatus Saccharicenantaceae</taxon>
        <taxon>Candidatus Saccharicenans</taxon>
    </lineage>
</organism>
<dbReference type="GO" id="GO:0003735">
    <property type="term" value="F:structural constituent of ribosome"/>
    <property type="evidence" value="ECO:0007669"/>
    <property type="project" value="InterPro"/>
</dbReference>
<comment type="subunit">
    <text evidence="5">Part of the 50S ribosomal subunit.</text>
</comment>
<comment type="caution">
    <text evidence="7">The sequence shown here is derived from an EMBL/GenBank/DDBJ whole genome shotgun (WGS) entry which is preliminary data.</text>
</comment>
<dbReference type="NCBIfam" id="TIGR03953">
    <property type="entry name" value="rplD_bact"/>
    <property type="match status" value="1"/>
</dbReference>
<evidence type="ECO:0000256" key="5">
    <source>
        <dbReference type="HAMAP-Rule" id="MF_01328"/>
    </source>
</evidence>
<comment type="function">
    <text evidence="5">One of the primary rRNA binding proteins, this protein initially binds near the 5'-end of the 23S rRNA. It is important during the early stages of 50S assembly. It makes multiple contacts with different domains of the 23S rRNA in the assembled 50S subunit and ribosome.</text>
</comment>
<evidence type="ECO:0000256" key="2">
    <source>
        <dbReference type="ARBA" id="ARBA00022980"/>
    </source>
</evidence>
<feature type="region of interest" description="Disordered" evidence="6">
    <location>
        <begin position="45"/>
        <end position="76"/>
    </location>
</feature>
<dbReference type="PANTHER" id="PTHR10746">
    <property type="entry name" value="50S RIBOSOMAL PROTEIN L4"/>
    <property type="match status" value="1"/>
</dbReference>
<dbReference type="InterPro" id="IPR002136">
    <property type="entry name" value="Ribosomal_uL4"/>
</dbReference>
<comment type="similarity">
    <text evidence="1 5">Belongs to the universal ribosomal protein uL4 family.</text>
</comment>
<evidence type="ECO:0000313" key="7">
    <source>
        <dbReference type="EMBL" id="RFT15918.1"/>
    </source>
</evidence>
<keyword evidence="2 5" id="KW-0689">Ribosomal protein</keyword>
<dbReference type="GO" id="GO:0005840">
    <property type="term" value="C:ribosome"/>
    <property type="evidence" value="ECO:0007669"/>
    <property type="project" value="UniProtKB-KW"/>
</dbReference>
<name>A0A3E2BMG7_9BACT</name>
<dbReference type="Gene3D" id="3.40.1370.10">
    <property type="match status" value="1"/>
</dbReference>
<evidence type="ECO:0000256" key="4">
    <source>
        <dbReference type="ARBA" id="ARBA00035244"/>
    </source>
</evidence>
<dbReference type="EMBL" id="QUAH01000006">
    <property type="protein sequence ID" value="RFT15918.1"/>
    <property type="molecule type" value="Genomic_DNA"/>
</dbReference>
<dbReference type="Pfam" id="PF00573">
    <property type="entry name" value="Ribosomal_L4"/>
    <property type="match status" value="1"/>
</dbReference>
<dbReference type="GO" id="GO:0019843">
    <property type="term" value="F:rRNA binding"/>
    <property type="evidence" value="ECO:0007669"/>
    <property type="project" value="UniProtKB-UniRule"/>
</dbReference>
<dbReference type="PANTHER" id="PTHR10746:SF6">
    <property type="entry name" value="LARGE RIBOSOMAL SUBUNIT PROTEIN UL4M"/>
    <property type="match status" value="1"/>
</dbReference>
<evidence type="ECO:0000256" key="3">
    <source>
        <dbReference type="ARBA" id="ARBA00023274"/>
    </source>
</evidence>
<keyword evidence="5" id="KW-0694">RNA-binding</keyword>
<comment type="function">
    <text evidence="5">Forms part of the polypeptide exit tunnel.</text>
</comment>
<gene>
    <name evidence="5" type="primary">rplD</name>
    <name evidence="7" type="ORF">OP8BY_2316</name>
</gene>
<dbReference type="Proteomes" id="UP000257323">
    <property type="component" value="Unassembled WGS sequence"/>
</dbReference>
<dbReference type="GO" id="GO:0006412">
    <property type="term" value="P:translation"/>
    <property type="evidence" value="ECO:0007669"/>
    <property type="project" value="UniProtKB-UniRule"/>
</dbReference>
<dbReference type="InterPro" id="IPR023574">
    <property type="entry name" value="Ribosomal_uL4_dom_sf"/>
</dbReference>
<evidence type="ECO:0000313" key="8">
    <source>
        <dbReference type="Proteomes" id="UP000257323"/>
    </source>
</evidence>
<accession>A0A3E2BMG7</accession>
<evidence type="ECO:0000256" key="1">
    <source>
        <dbReference type="ARBA" id="ARBA00010528"/>
    </source>
</evidence>
<proteinExistence type="inferred from homology"/>
<dbReference type="AlphaFoldDB" id="A0A3E2BMG7"/>
<dbReference type="GO" id="GO:1990904">
    <property type="term" value="C:ribonucleoprotein complex"/>
    <property type="evidence" value="ECO:0007669"/>
    <property type="project" value="UniProtKB-KW"/>
</dbReference>
<dbReference type="InterPro" id="IPR013005">
    <property type="entry name" value="Ribosomal_uL4-like"/>
</dbReference>